<gene>
    <name evidence="2" type="ORF">HMPREF0971_02586</name>
</gene>
<evidence type="ECO:0000313" key="3">
    <source>
        <dbReference type="Proteomes" id="UP000004079"/>
    </source>
</evidence>
<proteinExistence type="predicted"/>
<dbReference type="EMBL" id="ACUZ02000046">
    <property type="protein sequence ID" value="EFB31027.1"/>
    <property type="molecule type" value="Genomic_DNA"/>
</dbReference>
<name>D1QUA3_9BACT</name>
<protein>
    <submittedName>
        <fullName evidence="2">Uncharacterized protein</fullName>
    </submittedName>
</protein>
<accession>D1QUA3</accession>
<feature type="transmembrane region" description="Helical" evidence="1">
    <location>
        <begin position="19"/>
        <end position="47"/>
    </location>
</feature>
<dbReference type="AlphaFoldDB" id="D1QUA3"/>
<sequence length="75" mass="8761">MNFAGECKSKVNLFYTKDSFGLCLAECISSLFYIHTFFLPYFFIIFAEDKRHAVMGRMKFVYVSYAMFLHKGMSA</sequence>
<keyword evidence="1" id="KW-1133">Transmembrane helix</keyword>
<dbReference type="STRING" id="649760.HMPREF0971_02586"/>
<comment type="caution">
    <text evidence="2">The sequence shown here is derived from an EMBL/GenBank/DDBJ whole genome shotgun (WGS) entry which is preliminary data.</text>
</comment>
<dbReference type="Proteomes" id="UP000004079">
    <property type="component" value="Unassembled WGS sequence"/>
</dbReference>
<keyword evidence="1" id="KW-0472">Membrane</keyword>
<organism evidence="2 3">
    <name type="scientific">Segatella oris F0302</name>
    <dbReference type="NCBI Taxonomy" id="649760"/>
    <lineage>
        <taxon>Bacteria</taxon>
        <taxon>Pseudomonadati</taxon>
        <taxon>Bacteroidota</taxon>
        <taxon>Bacteroidia</taxon>
        <taxon>Bacteroidales</taxon>
        <taxon>Prevotellaceae</taxon>
        <taxon>Segatella</taxon>
    </lineage>
</organism>
<evidence type="ECO:0000256" key="1">
    <source>
        <dbReference type="SAM" id="Phobius"/>
    </source>
</evidence>
<keyword evidence="1" id="KW-0812">Transmembrane</keyword>
<reference evidence="2 3" key="1">
    <citation type="submission" date="2009-11" db="EMBL/GenBank/DDBJ databases">
        <authorList>
            <person name="Weinstock G."/>
            <person name="Sodergren E."/>
            <person name="Clifton S."/>
            <person name="Fulton L."/>
            <person name="Fulton B."/>
            <person name="Courtney L."/>
            <person name="Fronick C."/>
            <person name="Harrison M."/>
            <person name="Strong C."/>
            <person name="Farmer C."/>
            <person name="Delahaunty K."/>
            <person name="Markovic C."/>
            <person name="Hall O."/>
            <person name="Minx P."/>
            <person name="Tomlinson C."/>
            <person name="Mitreva M."/>
            <person name="Nelson J."/>
            <person name="Hou S."/>
            <person name="Wollam A."/>
            <person name="Pepin K.H."/>
            <person name="Johnson M."/>
            <person name="Bhonagiri V."/>
            <person name="Nash W.E."/>
            <person name="Warren W."/>
            <person name="Chinwalla A."/>
            <person name="Mardis E.R."/>
            <person name="Wilson R.K."/>
        </authorList>
    </citation>
    <scope>NUCLEOTIDE SEQUENCE [LARGE SCALE GENOMIC DNA]</scope>
    <source>
        <strain evidence="2 3">F0302</strain>
    </source>
</reference>
<evidence type="ECO:0000313" key="2">
    <source>
        <dbReference type="EMBL" id="EFB31027.1"/>
    </source>
</evidence>
<dbReference type="HOGENOM" id="CLU_2668042_0_0_10"/>